<organism evidence="1 2">
    <name type="scientific">Thalassiosira oceanica</name>
    <name type="common">Marine diatom</name>
    <dbReference type="NCBI Taxonomy" id="159749"/>
    <lineage>
        <taxon>Eukaryota</taxon>
        <taxon>Sar</taxon>
        <taxon>Stramenopiles</taxon>
        <taxon>Ochrophyta</taxon>
        <taxon>Bacillariophyta</taxon>
        <taxon>Coscinodiscophyceae</taxon>
        <taxon>Thalassiosirophycidae</taxon>
        <taxon>Thalassiosirales</taxon>
        <taxon>Thalassiosiraceae</taxon>
        <taxon>Thalassiosira</taxon>
    </lineage>
</organism>
<proteinExistence type="predicted"/>
<dbReference type="EMBL" id="AGNL01002693">
    <property type="protein sequence ID" value="EJK75842.1"/>
    <property type="molecule type" value="Genomic_DNA"/>
</dbReference>
<sequence length="107" mass="12674">MTRFVPWYDFETPPVGQKRTRVLVSENKKGPEVLLGKTETKKESVSSCFTVRRQFRQAFHCPRTSYPSLERARKLSHTTFFEPFVPIRWALKQQKSVLLPIHILRRN</sequence>
<comment type="caution">
    <text evidence="1">The sequence shown here is derived from an EMBL/GenBank/DDBJ whole genome shotgun (WGS) entry which is preliminary data.</text>
</comment>
<protein>
    <submittedName>
        <fullName evidence="1">Uncharacterized protein</fullName>
    </submittedName>
</protein>
<dbReference type="AlphaFoldDB" id="K0TQD2"/>
<reference evidence="1 2" key="1">
    <citation type="journal article" date="2012" name="Genome Biol.">
        <title>Genome and low-iron response of an oceanic diatom adapted to chronic iron limitation.</title>
        <authorList>
            <person name="Lommer M."/>
            <person name="Specht M."/>
            <person name="Roy A.S."/>
            <person name="Kraemer L."/>
            <person name="Andreson R."/>
            <person name="Gutowska M.A."/>
            <person name="Wolf J."/>
            <person name="Bergner S.V."/>
            <person name="Schilhabel M.B."/>
            <person name="Klostermeier U.C."/>
            <person name="Beiko R.G."/>
            <person name="Rosenstiel P."/>
            <person name="Hippler M."/>
            <person name="Laroche J."/>
        </authorList>
    </citation>
    <scope>NUCLEOTIDE SEQUENCE [LARGE SCALE GENOMIC DNA]</scope>
    <source>
        <strain evidence="1 2">CCMP1005</strain>
    </source>
</reference>
<name>K0TQD2_THAOC</name>
<gene>
    <name evidence="1" type="ORF">THAOC_02422</name>
</gene>
<keyword evidence="2" id="KW-1185">Reference proteome</keyword>
<accession>K0TQD2</accession>
<dbReference type="Proteomes" id="UP000266841">
    <property type="component" value="Unassembled WGS sequence"/>
</dbReference>
<evidence type="ECO:0000313" key="1">
    <source>
        <dbReference type="EMBL" id="EJK75842.1"/>
    </source>
</evidence>
<evidence type="ECO:0000313" key="2">
    <source>
        <dbReference type="Proteomes" id="UP000266841"/>
    </source>
</evidence>